<dbReference type="InterPro" id="IPR046348">
    <property type="entry name" value="SIS_dom_sf"/>
</dbReference>
<reference evidence="6" key="1">
    <citation type="submission" date="2021-09" db="EMBL/GenBank/DDBJ databases">
        <authorList>
            <person name="Wu T."/>
            <person name="Guo S.Z."/>
        </authorList>
    </citation>
    <scope>NUCLEOTIDE SEQUENCE</scope>
    <source>
        <strain evidence="6">RSS-23</strain>
    </source>
</reference>
<comment type="similarity">
    <text evidence="1">Belongs to the SIS family. AgaS subfamily.</text>
</comment>
<dbReference type="PANTHER" id="PTHR32502">
    <property type="entry name" value="N-ACETYLGALACTOSAMINE PERMEASE II COMPONENT-RELATED"/>
    <property type="match status" value="1"/>
</dbReference>
<dbReference type="PANTHER" id="PTHR32502:SF3">
    <property type="entry name" value="D-GALACTOSAMINE-6-PHOSPHATE DEAMINASE AGAS-RELATED"/>
    <property type="match status" value="1"/>
</dbReference>
<dbReference type="Pfam" id="PF01380">
    <property type="entry name" value="SIS"/>
    <property type="match status" value="2"/>
</dbReference>
<organism evidence="6 7">
    <name type="scientific">Thermomonas beijingensis</name>
    <dbReference type="NCBI Taxonomy" id="2872701"/>
    <lineage>
        <taxon>Bacteria</taxon>
        <taxon>Pseudomonadati</taxon>
        <taxon>Pseudomonadota</taxon>
        <taxon>Gammaproteobacteria</taxon>
        <taxon>Lysobacterales</taxon>
        <taxon>Lysobacteraceae</taxon>
        <taxon>Thermomonas</taxon>
    </lineage>
</organism>
<comment type="caution">
    <text evidence="6">The sequence shown here is derived from an EMBL/GenBank/DDBJ whole genome shotgun (WGS) entry which is preliminary data.</text>
</comment>
<name>A0ABS7TFT3_9GAMM</name>
<dbReference type="InterPro" id="IPR050303">
    <property type="entry name" value="GatZ_KbaZ_carbometab"/>
</dbReference>
<dbReference type="InterPro" id="IPR035466">
    <property type="entry name" value="GlmS/AgaS_SIS"/>
</dbReference>
<accession>A0ABS7TFT3</accession>
<evidence type="ECO:0000259" key="5">
    <source>
        <dbReference type="PROSITE" id="PS51464"/>
    </source>
</evidence>
<feature type="domain" description="SIS" evidence="5">
    <location>
        <begin position="51"/>
        <end position="202"/>
    </location>
</feature>
<protein>
    <submittedName>
        <fullName evidence="6">SIS domain-containing protein</fullName>
    </submittedName>
</protein>
<dbReference type="CDD" id="cd05010">
    <property type="entry name" value="SIS_AgaS_like"/>
    <property type="match status" value="1"/>
</dbReference>
<dbReference type="SUPFAM" id="SSF53697">
    <property type="entry name" value="SIS domain"/>
    <property type="match status" value="1"/>
</dbReference>
<comment type="catalytic activity">
    <reaction evidence="4">
        <text>D-galactosamine 6-phosphate + H2O = D-tagatopyranose 1-phosphate + NH4(+)</text>
        <dbReference type="Rhea" id="RHEA:47680"/>
        <dbReference type="ChEBI" id="CHEBI:15377"/>
        <dbReference type="ChEBI" id="CHEBI:28938"/>
        <dbReference type="ChEBI" id="CHEBI:71674"/>
        <dbReference type="ChEBI" id="CHEBI:138150"/>
    </reaction>
</comment>
<evidence type="ECO:0000256" key="4">
    <source>
        <dbReference type="ARBA" id="ARBA00029292"/>
    </source>
</evidence>
<sequence length="386" mass="40853">MPANDFFGIDRTTLAASGALHTAREIAQQPRMLEATHALVAALKAQLDAFCAPITHNPDARVILAGAGTSAYIGQILAPLLDRQLAARVDAVATTDLVSAPQLHLDATQPLLLVSFGRSGNSPESLAAVTLVEQQVDVARHLIVTCNPEGKLGKLQLRQAMTLQLPEATHDASFAMTSSFSCMLSATLAALSPTPISDARNTALAEATAGTLISTRAPLQALVALACDRVVYLGSGVLQGLAREAALKLGELSNGAVATCYDTPLGFRHGPKTFITTNTLVFVFVSNAAYTRQYDLDLIDELRRDGLAARVIEISTHLRDAHAQDSLLIPASANTADIDLVFPCIAIAQLYAFLVSRALGLSPDNPNPQGMVNRVVQGVRLYSLET</sequence>
<evidence type="ECO:0000313" key="6">
    <source>
        <dbReference type="EMBL" id="MBZ4186719.1"/>
    </source>
</evidence>
<dbReference type="Gene3D" id="3.40.50.10490">
    <property type="entry name" value="Glucose-6-phosphate isomerase like protein, domain 1"/>
    <property type="match status" value="2"/>
</dbReference>
<dbReference type="PROSITE" id="PS51464">
    <property type="entry name" value="SIS"/>
    <property type="match status" value="2"/>
</dbReference>
<keyword evidence="3" id="KW-0378">Hydrolase</keyword>
<proteinExistence type="inferred from homology"/>
<feature type="domain" description="SIS" evidence="5">
    <location>
        <begin position="219"/>
        <end position="366"/>
    </location>
</feature>
<dbReference type="CDD" id="cd05008">
    <property type="entry name" value="SIS_GlmS_GlmD_1"/>
    <property type="match status" value="1"/>
</dbReference>
<evidence type="ECO:0000313" key="7">
    <source>
        <dbReference type="Proteomes" id="UP001430290"/>
    </source>
</evidence>
<dbReference type="EMBL" id="JAIQDJ010000006">
    <property type="protein sequence ID" value="MBZ4186719.1"/>
    <property type="molecule type" value="Genomic_DNA"/>
</dbReference>
<evidence type="ECO:0000256" key="2">
    <source>
        <dbReference type="ARBA" id="ARBA00022737"/>
    </source>
</evidence>
<dbReference type="Proteomes" id="UP001430290">
    <property type="component" value="Unassembled WGS sequence"/>
</dbReference>
<dbReference type="InterPro" id="IPR001347">
    <property type="entry name" value="SIS_dom"/>
</dbReference>
<dbReference type="InterPro" id="IPR035464">
    <property type="entry name" value="SIS_AgaS"/>
</dbReference>
<evidence type="ECO:0000256" key="1">
    <source>
        <dbReference type="ARBA" id="ARBA00007748"/>
    </source>
</evidence>
<gene>
    <name evidence="6" type="ORF">K7B09_10340</name>
</gene>
<keyword evidence="7" id="KW-1185">Reference proteome</keyword>
<evidence type="ECO:0000256" key="3">
    <source>
        <dbReference type="ARBA" id="ARBA00022801"/>
    </source>
</evidence>
<keyword evidence="2" id="KW-0677">Repeat</keyword>
<dbReference type="RefSeq" id="WP_223629393.1">
    <property type="nucleotide sequence ID" value="NZ_JAIQDJ010000006.1"/>
</dbReference>